<protein>
    <submittedName>
        <fullName evidence="1">Thermostable hemolysin</fullName>
    </submittedName>
</protein>
<sequence>MIDTQWNLALPLHIGPYAGRDLSLSLVPQQHADRESLEWFVRECFATVHHADIRHFMPTLMALRDSHGTFCAAAGVRTADSGALFLEQYLQQPIERVVSRLAGAPVERQQIVEVGNLAARSGGSARLIIVVMTWLLAHRKLDWVVFTGAASLINSFQRLGLNPLLLGDADPQRLGSEQHSWGSYYAQRPQVFTGSIRAGLAHLQVSGMAARLGLPAFDMEQSHAA</sequence>
<evidence type="ECO:0000313" key="1">
    <source>
        <dbReference type="EMBL" id="SFE29409.1"/>
    </source>
</evidence>
<proteinExistence type="predicted"/>
<accession>A0A1I1ZCH8</accession>
<evidence type="ECO:0000313" key="2">
    <source>
        <dbReference type="Proteomes" id="UP000243950"/>
    </source>
</evidence>
<dbReference type="Proteomes" id="UP000243950">
    <property type="component" value="Unassembled WGS sequence"/>
</dbReference>
<reference evidence="2" key="1">
    <citation type="submission" date="2016-10" db="EMBL/GenBank/DDBJ databases">
        <authorList>
            <person name="Varghese N."/>
            <person name="Submissions S."/>
        </authorList>
    </citation>
    <scope>NUCLEOTIDE SEQUENCE [LARGE SCALE GENOMIC DNA]</scope>
    <source>
        <strain evidence="2">JCM 2783</strain>
    </source>
</reference>
<dbReference type="Pfam" id="PF12261">
    <property type="entry name" value="T_hemolysin"/>
    <property type="match status" value="1"/>
</dbReference>
<dbReference type="EMBL" id="FOMO01000014">
    <property type="protein sequence ID" value="SFE29409.1"/>
    <property type="molecule type" value="Genomic_DNA"/>
</dbReference>
<dbReference type="AlphaFoldDB" id="A0A1I1ZCH8"/>
<gene>
    <name evidence="1" type="ORF">SAMN05216372_11480</name>
</gene>
<name>A0A1I1ZCH8_PSEOC</name>
<dbReference type="RefSeq" id="WP_093507478.1">
    <property type="nucleotide sequence ID" value="NZ_BSSG01000014.1"/>
</dbReference>
<keyword evidence="2" id="KW-1185">Reference proteome</keyword>
<organism evidence="1 2">
    <name type="scientific">Pseudomonas straminea</name>
    <dbReference type="NCBI Taxonomy" id="47882"/>
    <lineage>
        <taxon>Bacteria</taxon>
        <taxon>Pseudomonadati</taxon>
        <taxon>Pseudomonadota</taxon>
        <taxon>Gammaproteobacteria</taxon>
        <taxon>Pseudomonadales</taxon>
        <taxon>Pseudomonadaceae</taxon>
        <taxon>Phytopseudomonas</taxon>
    </lineage>
</organism>
<dbReference type="InterPro" id="IPR022050">
    <property type="entry name" value="T_hemolysin"/>
</dbReference>